<protein>
    <submittedName>
        <fullName evidence="1">Uncharacterized protein</fullName>
    </submittedName>
</protein>
<gene>
    <name evidence="1" type="ORF">DM484_05360</name>
</gene>
<comment type="caution">
    <text evidence="1">The sequence shown here is derived from an EMBL/GenBank/DDBJ whole genome shotgun (WGS) entry which is preliminary data.</text>
</comment>
<proteinExistence type="predicted"/>
<reference evidence="1 2" key="1">
    <citation type="journal article" date="2018" name="Aquat. Microb. Ecol.">
        <title>Gammaproteobacterial methanotrophs dominate.</title>
        <authorList>
            <person name="Rissanen A.J."/>
            <person name="Saarenheimo J."/>
            <person name="Tiirola M."/>
            <person name="Peura S."/>
            <person name="Aalto S.L."/>
            <person name="Karvinen A."/>
            <person name="Nykanen H."/>
        </authorList>
    </citation>
    <scope>NUCLEOTIDE SEQUENCE [LARGE SCALE GENOMIC DNA]</scope>
    <source>
        <strain evidence="1">AMbin10</strain>
    </source>
</reference>
<organism evidence="1 2">
    <name type="scientific">Candidatus Methylumidiphilus alinenensis</name>
    <dbReference type="NCBI Taxonomy" id="2202197"/>
    <lineage>
        <taxon>Bacteria</taxon>
        <taxon>Pseudomonadati</taxon>
        <taxon>Pseudomonadota</taxon>
        <taxon>Gammaproteobacteria</taxon>
        <taxon>Methylococcales</taxon>
        <taxon>Candidatus Methylumidiphilus</taxon>
    </lineage>
</organism>
<evidence type="ECO:0000313" key="1">
    <source>
        <dbReference type="EMBL" id="PZN83073.1"/>
    </source>
</evidence>
<name>A0A2W4RJ26_9GAMM</name>
<dbReference type="EMBL" id="QJPH01000194">
    <property type="protein sequence ID" value="PZN83073.1"/>
    <property type="molecule type" value="Genomic_DNA"/>
</dbReference>
<accession>A0A2W4RJ26</accession>
<dbReference type="Proteomes" id="UP000249396">
    <property type="component" value="Unassembled WGS sequence"/>
</dbReference>
<dbReference type="AlphaFoldDB" id="A0A2W4RJ26"/>
<sequence>MSHRIVYEHLAVHFPANMLMAELEHWSFYDDRYLLLELGGDNNCSTYHPQTNREVASRDWCVLAYGHHYEVIAKAVKFSAVCEGGGMRLSGQRGTLPETYIRHVRNALANPVPFGELSGLGLSVVAEIAQPGDNLGKEARENLQRHAHPVETEGRKLWRLNPLRRARDAALLMLCGEPGHGPAWDVAAASGPRFPCEGAELFHRLRSRKAT</sequence>
<evidence type="ECO:0000313" key="2">
    <source>
        <dbReference type="Proteomes" id="UP000249396"/>
    </source>
</evidence>